<evidence type="ECO:0000313" key="6">
    <source>
        <dbReference type="EMBL" id="KDB50692.1"/>
    </source>
</evidence>
<dbReference type="GO" id="GO:0062192">
    <property type="term" value="F:L-rhamnose mutarotase activity"/>
    <property type="evidence" value="ECO:0007669"/>
    <property type="project" value="UniProtKB-EC"/>
</dbReference>
<dbReference type="Pfam" id="PF05336">
    <property type="entry name" value="rhaM"/>
    <property type="match status" value="1"/>
</dbReference>
<evidence type="ECO:0000256" key="5">
    <source>
        <dbReference type="HAMAP-Rule" id="MF_01663"/>
    </source>
</evidence>
<comment type="similarity">
    <text evidence="5">Belongs to the rhamnose mutarotase family.</text>
</comment>
<protein>
    <recommendedName>
        <fullName evidence="5">L-rhamnose mutarotase</fullName>
        <ecNumber evidence="5">5.1.3.32</ecNumber>
    </recommendedName>
    <alternativeName>
        <fullName evidence="5">Rhamnose 1-epimerase</fullName>
    </alternativeName>
    <alternativeName>
        <fullName evidence="5">Type-3 mutarotase</fullName>
    </alternativeName>
</protein>
<evidence type="ECO:0000313" key="7">
    <source>
        <dbReference type="Proteomes" id="UP000026714"/>
    </source>
</evidence>
<evidence type="ECO:0000256" key="3">
    <source>
        <dbReference type="ARBA" id="ARBA00023277"/>
    </source>
</evidence>
<dbReference type="GO" id="GO:0005737">
    <property type="term" value="C:cytoplasm"/>
    <property type="evidence" value="ECO:0007669"/>
    <property type="project" value="UniProtKB-SubCell"/>
</dbReference>
<dbReference type="eggNOG" id="COG3254">
    <property type="taxonomic scope" value="Bacteria"/>
</dbReference>
<feature type="active site" description="Proton donor" evidence="5">
    <location>
        <position position="23"/>
    </location>
</feature>
<comment type="caution">
    <text evidence="6">The sequence shown here is derived from an EMBL/GenBank/DDBJ whole genome shotgun (WGS) entry which is preliminary data.</text>
</comment>
<dbReference type="GO" id="GO:0019301">
    <property type="term" value="P:rhamnose catabolic process"/>
    <property type="evidence" value="ECO:0007669"/>
    <property type="project" value="TreeGrafter"/>
</dbReference>
<dbReference type="InterPro" id="IPR011008">
    <property type="entry name" value="Dimeric_a/b-barrel"/>
</dbReference>
<gene>
    <name evidence="5" type="primary">rhaM</name>
    <name evidence="6" type="ORF">X805_36790</name>
</gene>
<comment type="function">
    <text evidence="5">Involved in the anomeric conversion of L-rhamnose.</text>
</comment>
<name>A0A059KGT4_9BURK</name>
<feature type="binding site" evidence="5">
    <location>
        <position position="19"/>
    </location>
    <ligand>
        <name>substrate</name>
    </ligand>
</feature>
<keyword evidence="7" id="KW-1185">Reference proteome</keyword>
<dbReference type="UniPathway" id="UPA00125"/>
<dbReference type="PATRIC" id="fig|1286631.3.peg.3583"/>
<dbReference type="EMBL" id="AZRA01000118">
    <property type="protein sequence ID" value="KDB50692.1"/>
    <property type="molecule type" value="Genomic_DNA"/>
</dbReference>
<proteinExistence type="inferred from homology"/>
<dbReference type="InterPro" id="IPR008000">
    <property type="entry name" value="Rham/fucose_mutarotase"/>
</dbReference>
<dbReference type="EC" id="5.1.3.32" evidence="5"/>
<comment type="catalytic activity">
    <reaction evidence="5">
        <text>alpha-L-rhamnose = beta-L-rhamnose</text>
        <dbReference type="Rhea" id="RHEA:25584"/>
        <dbReference type="ChEBI" id="CHEBI:27586"/>
        <dbReference type="ChEBI" id="CHEBI:27907"/>
        <dbReference type="EC" id="5.1.3.32"/>
    </reaction>
</comment>
<evidence type="ECO:0000256" key="2">
    <source>
        <dbReference type="ARBA" id="ARBA00023235"/>
    </source>
</evidence>
<keyword evidence="3 5" id="KW-0119">Carbohydrate metabolism</keyword>
<dbReference type="PANTHER" id="PTHR34389:SF2">
    <property type="entry name" value="L-RHAMNOSE MUTAROTASE"/>
    <property type="match status" value="1"/>
</dbReference>
<feature type="binding site" evidence="5">
    <location>
        <position position="42"/>
    </location>
    <ligand>
        <name>substrate</name>
    </ligand>
</feature>
<dbReference type="AlphaFoldDB" id="A0A059KGT4"/>
<keyword evidence="2 5" id="KW-0413">Isomerase</keyword>
<dbReference type="Gene3D" id="3.30.70.100">
    <property type="match status" value="1"/>
</dbReference>
<evidence type="ECO:0000256" key="4">
    <source>
        <dbReference type="ARBA" id="ARBA00023308"/>
    </source>
</evidence>
<keyword evidence="4 5" id="KW-0684">Rhamnose metabolism</keyword>
<dbReference type="HAMAP" id="MF_01663">
    <property type="entry name" value="L_rham_rotase"/>
    <property type="match status" value="1"/>
</dbReference>
<accession>A0A059KGT4</accession>
<keyword evidence="1 5" id="KW-0963">Cytoplasm</keyword>
<reference evidence="6 7" key="1">
    <citation type="journal article" date="2014" name="FEMS Microbiol. Ecol.">
        <title>Sphaerotilus natans encrusted with nanoball-shaped Fe(III) oxide minerals formed by nitrate-reducing mixotrophic Fe(II) oxidation.</title>
        <authorList>
            <person name="Park S."/>
            <person name="Kim D.H."/>
            <person name="Lee J.H."/>
            <person name="Hur H.G."/>
        </authorList>
    </citation>
    <scope>NUCLEOTIDE SEQUENCE [LARGE SCALE GENOMIC DNA]</scope>
    <source>
        <strain evidence="6 7">DSM 6575</strain>
    </source>
</reference>
<dbReference type="InterPro" id="IPR013448">
    <property type="entry name" value="L-rhamnose_mutarotase"/>
</dbReference>
<evidence type="ECO:0000256" key="1">
    <source>
        <dbReference type="ARBA" id="ARBA00022490"/>
    </source>
</evidence>
<sequence length="109" mass="12450">MTEKIAFRMFLNPGCADEYRRRHDAIWPELVALLHGAGIRDYSIFLHEEGESGGGVLFAVLRRPAEHTMDALPAHPVMQRWWQHMKDLMRTHPDGAPVAEPLPGLFHLD</sequence>
<comment type="pathway">
    <text evidence="5">Carbohydrate metabolism; L-rhamnose metabolism.</text>
</comment>
<organism evidence="6 7">
    <name type="scientific">Sphaerotilus natans subsp. natans DSM 6575</name>
    <dbReference type="NCBI Taxonomy" id="1286631"/>
    <lineage>
        <taxon>Bacteria</taxon>
        <taxon>Pseudomonadati</taxon>
        <taxon>Pseudomonadota</taxon>
        <taxon>Betaproteobacteria</taxon>
        <taxon>Burkholderiales</taxon>
        <taxon>Sphaerotilaceae</taxon>
        <taxon>Sphaerotilus</taxon>
    </lineage>
</organism>
<dbReference type="PANTHER" id="PTHR34389">
    <property type="entry name" value="L-RHAMNOSE MUTAROTASE"/>
    <property type="match status" value="1"/>
</dbReference>
<dbReference type="SUPFAM" id="SSF54909">
    <property type="entry name" value="Dimeric alpha+beta barrel"/>
    <property type="match status" value="1"/>
</dbReference>
<comment type="subunit">
    <text evidence="5">Homodimer.</text>
</comment>
<comment type="subcellular location">
    <subcellularLocation>
        <location evidence="5">Cytoplasm</location>
    </subcellularLocation>
</comment>
<dbReference type="STRING" id="34103.SAMN05421778_1295"/>
<dbReference type="Proteomes" id="UP000026714">
    <property type="component" value="Unassembled WGS sequence"/>
</dbReference>
<feature type="binding site" evidence="5">
    <location>
        <begin position="81"/>
        <end position="82"/>
    </location>
    <ligand>
        <name>substrate</name>
    </ligand>
</feature>